<reference evidence="2 3" key="1">
    <citation type="journal article" date="2013" name="Biodegradation">
        <title>Quantitative proteomic analysis of ibuprofen-degrading Patulibacter sp. strain I11.</title>
        <authorList>
            <person name="Almeida B."/>
            <person name="Kjeldal H."/>
            <person name="Lolas I."/>
            <person name="Knudsen A.D."/>
            <person name="Carvalho G."/>
            <person name="Nielsen K.L."/>
            <person name="Barreto Crespo M.T."/>
            <person name="Stensballe A."/>
            <person name="Nielsen J.L."/>
        </authorList>
    </citation>
    <scope>NUCLEOTIDE SEQUENCE [LARGE SCALE GENOMIC DNA]</scope>
    <source>
        <strain evidence="2 3">I11</strain>
    </source>
</reference>
<accession>H0E578</accession>
<dbReference type="Proteomes" id="UP000005143">
    <property type="component" value="Unassembled WGS sequence"/>
</dbReference>
<protein>
    <submittedName>
        <fullName evidence="2">Uncharacterized protein</fullName>
    </submittedName>
</protein>
<dbReference type="EMBL" id="AGUD01000141">
    <property type="protein sequence ID" value="EHN11178.1"/>
    <property type="molecule type" value="Genomic_DNA"/>
</dbReference>
<feature type="compositionally biased region" description="Gly residues" evidence="1">
    <location>
        <begin position="30"/>
        <end position="47"/>
    </location>
</feature>
<evidence type="ECO:0000313" key="2">
    <source>
        <dbReference type="EMBL" id="EHN11178.1"/>
    </source>
</evidence>
<feature type="compositionally biased region" description="Low complexity" evidence="1">
    <location>
        <begin position="18"/>
        <end position="29"/>
    </location>
</feature>
<gene>
    <name evidence="2" type="ORF">PAI11_19670</name>
</gene>
<proteinExistence type="predicted"/>
<evidence type="ECO:0000313" key="3">
    <source>
        <dbReference type="Proteomes" id="UP000005143"/>
    </source>
</evidence>
<organism evidence="2 3">
    <name type="scientific">Patulibacter medicamentivorans</name>
    <dbReference type="NCBI Taxonomy" id="1097667"/>
    <lineage>
        <taxon>Bacteria</taxon>
        <taxon>Bacillati</taxon>
        <taxon>Actinomycetota</taxon>
        <taxon>Thermoleophilia</taxon>
        <taxon>Solirubrobacterales</taxon>
        <taxon>Patulibacteraceae</taxon>
        <taxon>Patulibacter</taxon>
    </lineage>
</organism>
<feature type="region of interest" description="Disordered" evidence="1">
    <location>
        <begin position="1"/>
        <end position="47"/>
    </location>
</feature>
<name>H0E578_9ACTN</name>
<keyword evidence="3" id="KW-1185">Reference proteome</keyword>
<sequence>MIQSSIATKRSRAGGAAGAASRHAPPAGRAGPGRRAGGRAAGHGGAG</sequence>
<evidence type="ECO:0000256" key="1">
    <source>
        <dbReference type="SAM" id="MobiDB-lite"/>
    </source>
</evidence>
<dbReference type="AlphaFoldDB" id="H0E578"/>
<comment type="caution">
    <text evidence="2">The sequence shown here is derived from an EMBL/GenBank/DDBJ whole genome shotgun (WGS) entry which is preliminary data.</text>
</comment>